<feature type="region of interest" description="Disordered" evidence="2">
    <location>
        <begin position="122"/>
        <end position="173"/>
    </location>
</feature>
<reference evidence="4" key="1">
    <citation type="submission" date="2015-09" db="EMBL/GenBank/DDBJ databases">
        <authorList>
            <consortium name="Pathogen Informatics"/>
        </authorList>
    </citation>
    <scope>NUCLEOTIDE SEQUENCE [LARGE SCALE GENOMIC DNA]</scope>
    <source>
        <strain evidence="4">Lake Konstanz</strain>
    </source>
</reference>
<dbReference type="AlphaFoldDB" id="A0A0S4JC69"/>
<feature type="compositionally biased region" description="Basic and acidic residues" evidence="2">
    <location>
        <begin position="155"/>
        <end position="171"/>
    </location>
</feature>
<keyword evidence="4" id="KW-1185">Reference proteome</keyword>
<feature type="compositionally biased region" description="Polar residues" evidence="2">
    <location>
        <begin position="548"/>
        <end position="558"/>
    </location>
</feature>
<feature type="compositionally biased region" description="Low complexity" evidence="2">
    <location>
        <begin position="473"/>
        <end position="487"/>
    </location>
</feature>
<feature type="compositionally biased region" description="Basic and acidic residues" evidence="2">
    <location>
        <begin position="454"/>
        <end position="464"/>
    </location>
</feature>
<dbReference type="EMBL" id="CYKH01001389">
    <property type="protein sequence ID" value="CUG86757.1"/>
    <property type="molecule type" value="Genomic_DNA"/>
</dbReference>
<feature type="region of interest" description="Disordered" evidence="2">
    <location>
        <begin position="412"/>
        <end position="580"/>
    </location>
</feature>
<keyword evidence="1" id="KW-0175">Coiled coil</keyword>
<evidence type="ECO:0000313" key="3">
    <source>
        <dbReference type="EMBL" id="CUG86757.1"/>
    </source>
</evidence>
<sequence>MASSSTKHDVERLVGHCVTHLQDHASHYLSLIQSKRVEGVLWAVFRVGERLLPQGAQQGVELHKASFLALSSMVSSKADVLLRMQRDCDQERQFVCWFTLDDAKGSAVASKVLTIDAGAPVAESRHDDDDAVGQDAPTQHPHGSSVLSNFRNRHERQPEQRSTSREHDYHRQSAAASLVSAVYATPSVAPTMQPLRGTRQEEHTEPGRPRSPRTVRDLLAAVAKTSAPPSKPVEPIRPTTEVSNSGAAEANVTMLMRMVMQVADSVASMGAAMDQLTLRCSSIESEIKQVKDRVHLIEVPMFGDDYDFNASSSPSTSRVGHAGVDGQGQKPHVAWQSNDATMNSSHNSKQKRALLSASEMLIQLTELSLRVGETENRVRVLESSKEAAELQRKILHEQVDALKIRMSDFVKSSQRLQESNSMLGNRDQQSSRHYNPPTASEAPSLSNEYPWRQHQQDGAEHQRQSGDANRQWSTSATATSSSIAAATRMMDSPFRGYTPPLSSHPTSHNARRLSVDDSPPRGHQPTPASFLTNPQMVATRSEKEYHYETSSLHVSSQVDKTHHEQQQHQQRTMGQPQGALTDMIRSLETKLGGIRSAR</sequence>
<feature type="compositionally biased region" description="Basic and acidic residues" evidence="2">
    <location>
        <begin position="198"/>
        <end position="208"/>
    </location>
</feature>
<dbReference type="VEuPathDB" id="TriTrypDB:BSAL_94585"/>
<evidence type="ECO:0000256" key="2">
    <source>
        <dbReference type="SAM" id="MobiDB-lite"/>
    </source>
</evidence>
<name>A0A0S4JC69_BODSA</name>
<feature type="compositionally biased region" description="Polar residues" evidence="2">
    <location>
        <begin position="526"/>
        <end position="538"/>
    </location>
</feature>
<evidence type="ECO:0000313" key="4">
    <source>
        <dbReference type="Proteomes" id="UP000051952"/>
    </source>
</evidence>
<organism evidence="3 4">
    <name type="scientific">Bodo saltans</name>
    <name type="common">Flagellated protozoan</name>
    <dbReference type="NCBI Taxonomy" id="75058"/>
    <lineage>
        <taxon>Eukaryota</taxon>
        <taxon>Discoba</taxon>
        <taxon>Euglenozoa</taxon>
        <taxon>Kinetoplastea</taxon>
        <taxon>Metakinetoplastina</taxon>
        <taxon>Eubodonida</taxon>
        <taxon>Bodonidae</taxon>
        <taxon>Bodo</taxon>
    </lineage>
</organism>
<feature type="region of interest" description="Disordered" evidence="2">
    <location>
        <begin position="188"/>
        <end position="212"/>
    </location>
</feature>
<evidence type="ECO:0000256" key="1">
    <source>
        <dbReference type="SAM" id="Coils"/>
    </source>
</evidence>
<gene>
    <name evidence="3" type="ORF">BSAL_94585</name>
</gene>
<proteinExistence type="predicted"/>
<feature type="region of interest" description="Disordered" evidence="2">
    <location>
        <begin position="224"/>
        <end position="245"/>
    </location>
</feature>
<feature type="compositionally biased region" description="Polar residues" evidence="2">
    <location>
        <begin position="412"/>
        <end position="447"/>
    </location>
</feature>
<protein>
    <submittedName>
        <fullName evidence="3">Uncharacterized protein</fullName>
    </submittedName>
</protein>
<feature type="coiled-coil region" evidence="1">
    <location>
        <begin position="371"/>
        <end position="405"/>
    </location>
</feature>
<feature type="compositionally biased region" description="Polar residues" evidence="2">
    <location>
        <begin position="141"/>
        <end position="150"/>
    </location>
</feature>
<accession>A0A0S4JC69</accession>
<dbReference type="Proteomes" id="UP000051952">
    <property type="component" value="Unassembled WGS sequence"/>
</dbReference>